<evidence type="ECO:0000313" key="2">
    <source>
        <dbReference type="EMBL" id="MFC7201005.1"/>
    </source>
</evidence>
<dbReference type="Proteomes" id="UP001596447">
    <property type="component" value="Unassembled WGS sequence"/>
</dbReference>
<keyword evidence="1" id="KW-0812">Transmembrane</keyword>
<sequence>MVGAGTPDGNTGDARATLARKLIDAVQYAVAVTVVAAVVSAVPSVLLGAGLVGVKYGLFVLGFLAFGYASFLLQPVKPWKSGGHRRDREAGEPTPFRRFVRRLPPAAWFPIEPEERFGREVKLLLASVVMLAVSYVMEVVFGVGV</sequence>
<dbReference type="RefSeq" id="WP_279527764.1">
    <property type="nucleotide sequence ID" value="NZ_CP122312.1"/>
</dbReference>
<name>A0ABD5Z750_9EURY</name>
<evidence type="ECO:0000256" key="1">
    <source>
        <dbReference type="SAM" id="Phobius"/>
    </source>
</evidence>
<feature type="transmembrane region" description="Helical" evidence="1">
    <location>
        <begin position="25"/>
        <end position="50"/>
    </location>
</feature>
<feature type="transmembrane region" description="Helical" evidence="1">
    <location>
        <begin position="56"/>
        <end position="76"/>
    </location>
</feature>
<reference evidence="2 3" key="1">
    <citation type="journal article" date="2019" name="Int. J. Syst. Evol. Microbiol.">
        <title>The Global Catalogue of Microorganisms (GCM) 10K type strain sequencing project: providing services to taxonomists for standard genome sequencing and annotation.</title>
        <authorList>
            <consortium name="The Broad Institute Genomics Platform"/>
            <consortium name="The Broad Institute Genome Sequencing Center for Infectious Disease"/>
            <person name="Wu L."/>
            <person name="Ma J."/>
        </authorList>
    </citation>
    <scope>NUCLEOTIDE SEQUENCE [LARGE SCALE GENOMIC DNA]</scope>
    <source>
        <strain evidence="2 3">XZGYJ-43</strain>
    </source>
</reference>
<gene>
    <name evidence="2" type="ORF">ACFQJ9_16600</name>
</gene>
<dbReference type="AlphaFoldDB" id="A0ABD5Z750"/>
<dbReference type="Pfam" id="PF24432">
    <property type="entry name" value="DUF7555"/>
    <property type="match status" value="1"/>
</dbReference>
<dbReference type="InterPro" id="IPR055977">
    <property type="entry name" value="DUF7555"/>
</dbReference>
<proteinExistence type="predicted"/>
<dbReference type="EMBL" id="JBHTAR010000011">
    <property type="protein sequence ID" value="MFC7201005.1"/>
    <property type="molecule type" value="Genomic_DNA"/>
</dbReference>
<evidence type="ECO:0008006" key="4">
    <source>
        <dbReference type="Google" id="ProtNLM"/>
    </source>
</evidence>
<evidence type="ECO:0000313" key="3">
    <source>
        <dbReference type="Proteomes" id="UP001596447"/>
    </source>
</evidence>
<keyword evidence="3" id="KW-1185">Reference proteome</keyword>
<keyword evidence="1" id="KW-0472">Membrane</keyword>
<comment type="caution">
    <text evidence="2">The sequence shown here is derived from an EMBL/GenBank/DDBJ whole genome shotgun (WGS) entry which is preliminary data.</text>
</comment>
<protein>
    <recommendedName>
        <fullName evidence="4">Integral membrane protein</fullName>
    </recommendedName>
</protein>
<keyword evidence="1" id="KW-1133">Transmembrane helix</keyword>
<feature type="transmembrane region" description="Helical" evidence="1">
    <location>
        <begin position="123"/>
        <end position="143"/>
    </location>
</feature>
<organism evidence="2 3">
    <name type="scientific">Halospeciosus flavus</name>
    <dbReference type="NCBI Taxonomy" id="3032283"/>
    <lineage>
        <taxon>Archaea</taxon>
        <taxon>Methanobacteriati</taxon>
        <taxon>Methanobacteriota</taxon>
        <taxon>Stenosarchaea group</taxon>
        <taxon>Halobacteria</taxon>
        <taxon>Halobacteriales</taxon>
        <taxon>Halobacteriaceae</taxon>
        <taxon>Halospeciosus</taxon>
    </lineage>
</organism>
<accession>A0ABD5Z750</accession>